<protein>
    <submittedName>
        <fullName evidence="3">Uncharacterized protein</fullName>
    </submittedName>
</protein>
<sequence>MRLFIVFGSLFVLACVAHGVAINGTSNVIAKNSGSGVIGPPAINSQRRVSKDLFKNVKPSSTNSTSSKSPDQLQRRSSTGQVQILESGSALRNRGESRILKRGPPVRSRVTNFNMRTAPVRGGSLRSSSAYAIGVNAGPSSVSSSASYNDNVGAIPLIPIPGNNIPPPVYMYGNEAPSPPGSSSGSNYGGSPGPGPAIVTYRPTGGSGGGGGFISSTFSPIIFPPEVGTSEPDFGPGPQPIGPNPVTSVPIIGGGGGNGGGNGGGGSGPTLEPFPGPQPIGPNPGTSVPIIGGGGGGGESVLPPSPPPDEIFPPAPPPDDDEEEEEDEVVEEEEFDVGRRLKVDSGSGGGTRTGARTRTRIIPSSRPTSTRVSSKEIFNSSKDRLRGGVMRRERLRDKVKEFKTVLEDEEEVQEEIIVDDPNVITDFVFSEIKCFKTRQEEYFGATIHMKNGFHLPYIRDRPQDPLSSEECKLEQMEGTRGSYHMSVTDLRGCGVEQCGDALCLTMVFPRVPMLALADDEVTTIKCIPQSSTVSDTKSISFAGDSTDNRRSSSTVEGGVQEFVAEVGVFRQNAGSANGLFVKRVNSGGVVQLGEPLQLRSVVRGTDGNFKYLQKLSS</sequence>
<comment type="caution">
    <text evidence="3">The sequence shown here is derived from an EMBL/GenBank/DDBJ whole genome shotgun (WGS) entry which is preliminary data.</text>
</comment>
<dbReference type="PROSITE" id="PS51257">
    <property type="entry name" value="PROKAR_LIPOPROTEIN"/>
    <property type="match status" value="1"/>
</dbReference>
<reference evidence="3 4" key="1">
    <citation type="submission" date="2024-08" db="EMBL/GenBank/DDBJ databases">
        <authorList>
            <person name="Cucini C."/>
            <person name="Frati F."/>
        </authorList>
    </citation>
    <scope>NUCLEOTIDE SEQUENCE [LARGE SCALE GENOMIC DNA]</scope>
</reference>
<evidence type="ECO:0000256" key="1">
    <source>
        <dbReference type="SAM" id="MobiDB-lite"/>
    </source>
</evidence>
<feature type="region of interest" description="Disordered" evidence="1">
    <location>
        <begin position="173"/>
        <end position="197"/>
    </location>
</feature>
<dbReference type="PANTHER" id="PTHR39959:SF2">
    <property type="entry name" value="RE44287P"/>
    <property type="match status" value="1"/>
</dbReference>
<feature type="chain" id="PRO_5045981170" evidence="2">
    <location>
        <begin position="20"/>
        <end position="617"/>
    </location>
</feature>
<dbReference type="EMBL" id="CAXLJM020000068">
    <property type="protein sequence ID" value="CAL8122544.1"/>
    <property type="molecule type" value="Genomic_DNA"/>
</dbReference>
<feature type="region of interest" description="Disordered" evidence="1">
    <location>
        <begin position="251"/>
        <end position="355"/>
    </location>
</feature>
<feature type="compositionally biased region" description="Pro residues" evidence="1">
    <location>
        <begin position="303"/>
        <end position="317"/>
    </location>
</feature>
<gene>
    <name evidence="3" type="ORF">ODALV1_LOCUS19854</name>
</gene>
<feature type="compositionally biased region" description="Pro residues" evidence="1">
    <location>
        <begin position="272"/>
        <end position="282"/>
    </location>
</feature>
<feature type="compositionally biased region" description="Low complexity" evidence="1">
    <location>
        <begin position="56"/>
        <end position="70"/>
    </location>
</feature>
<accession>A0ABP1RA02</accession>
<dbReference type="PANTHER" id="PTHR39959">
    <property type="entry name" value="RE44287P-RELATED"/>
    <property type="match status" value="1"/>
</dbReference>
<keyword evidence="4" id="KW-1185">Reference proteome</keyword>
<feature type="compositionally biased region" description="Acidic residues" evidence="1">
    <location>
        <begin position="318"/>
        <end position="335"/>
    </location>
</feature>
<keyword evidence="2" id="KW-0732">Signal</keyword>
<organism evidence="3 4">
    <name type="scientific">Orchesella dallaii</name>
    <dbReference type="NCBI Taxonomy" id="48710"/>
    <lineage>
        <taxon>Eukaryota</taxon>
        <taxon>Metazoa</taxon>
        <taxon>Ecdysozoa</taxon>
        <taxon>Arthropoda</taxon>
        <taxon>Hexapoda</taxon>
        <taxon>Collembola</taxon>
        <taxon>Entomobryomorpha</taxon>
        <taxon>Entomobryoidea</taxon>
        <taxon>Orchesellidae</taxon>
        <taxon>Orchesellinae</taxon>
        <taxon>Orchesella</taxon>
    </lineage>
</organism>
<dbReference type="Proteomes" id="UP001642540">
    <property type="component" value="Unassembled WGS sequence"/>
</dbReference>
<feature type="compositionally biased region" description="Gly residues" evidence="1">
    <location>
        <begin position="252"/>
        <end position="268"/>
    </location>
</feature>
<evidence type="ECO:0000256" key="2">
    <source>
        <dbReference type="SAM" id="SignalP"/>
    </source>
</evidence>
<feature type="signal peptide" evidence="2">
    <location>
        <begin position="1"/>
        <end position="19"/>
    </location>
</feature>
<feature type="region of interest" description="Disordered" evidence="1">
    <location>
        <begin position="56"/>
        <end position="82"/>
    </location>
</feature>
<name>A0ABP1RA02_9HEXA</name>
<evidence type="ECO:0000313" key="4">
    <source>
        <dbReference type="Proteomes" id="UP001642540"/>
    </source>
</evidence>
<evidence type="ECO:0000313" key="3">
    <source>
        <dbReference type="EMBL" id="CAL8122544.1"/>
    </source>
</evidence>
<feature type="compositionally biased region" description="Polar residues" evidence="1">
    <location>
        <begin position="71"/>
        <end position="82"/>
    </location>
</feature>
<proteinExistence type="predicted"/>